<comment type="caution">
    <text evidence="1">The sequence shown here is derived from an EMBL/GenBank/DDBJ whole genome shotgun (WGS) entry which is preliminary data.</text>
</comment>
<dbReference type="AlphaFoldDB" id="A0A0F9Y642"/>
<organism evidence="1">
    <name type="scientific">marine sediment metagenome</name>
    <dbReference type="NCBI Taxonomy" id="412755"/>
    <lineage>
        <taxon>unclassified sequences</taxon>
        <taxon>metagenomes</taxon>
        <taxon>ecological metagenomes</taxon>
    </lineage>
</organism>
<accession>A0A0F9Y642</accession>
<gene>
    <name evidence="1" type="ORF">LCGC14_0129000</name>
</gene>
<name>A0A0F9Y642_9ZZZZ</name>
<dbReference type="EMBL" id="LAZR01000042">
    <property type="protein sequence ID" value="KKO00134.1"/>
    <property type="molecule type" value="Genomic_DNA"/>
</dbReference>
<proteinExistence type="predicted"/>
<protein>
    <recommendedName>
        <fullName evidence="2">Macro domain-containing protein</fullName>
    </recommendedName>
</protein>
<reference evidence="1" key="1">
    <citation type="journal article" date="2015" name="Nature">
        <title>Complex archaea that bridge the gap between prokaryotes and eukaryotes.</title>
        <authorList>
            <person name="Spang A."/>
            <person name="Saw J.H."/>
            <person name="Jorgensen S.L."/>
            <person name="Zaremba-Niedzwiedzka K."/>
            <person name="Martijn J."/>
            <person name="Lind A.E."/>
            <person name="van Eijk R."/>
            <person name="Schleper C."/>
            <person name="Guy L."/>
            <person name="Ettema T.J."/>
        </authorList>
    </citation>
    <scope>NUCLEOTIDE SEQUENCE</scope>
</reference>
<sequence>MWFEELTGFKEISPEYVRDTITIDGQNLISKVNNKSYQFGSLEVVSLEHLREQQLPHNNSDTIKVSEVVADIQRLHTEPKNEYALFQAASQFNLLEMVGPEVSPKAGVGIYEDDFTQGPACAIACGAGTIYRNYFAPVNNQTGQTNGHQIDCLEDIGKELNNQELQLWKMTNGYALVSLEGLLSINKQIGSFTTDQREALKGKLKVGIQWNTEVTLNNNKQLVSQIYCSALPVAYSSIESYYWENFARIVLEATYEATLYTAMINLKNNKSNTVFLTLVGGGAFGNDLDWILESLFKALEKFKHIPLEVNIVSYGRSNEILKQELANFNNTLPQGES</sequence>
<dbReference type="PANTHER" id="PTHR35609:SF1">
    <property type="entry name" value="MACRO DOMAIN-CONTAINING PROTEIN"/>
    <property type="match status" value="1"/>
</dbReference>
<evidence type="ECO:0000313" key="1">
    <source>
        <dbReference type="EMBL" id="KKO00134.1"/>
    </source>
</evidence>
<evidence type="ECO:0008006" key="2">
    <source>
        <dbReference type="Google" id="ProtNLM"/>
    </source>
</evidence>
<dbReference type="PANTHER" id="PTHR35609">
    <property type="entry name" value="MACRO DOMAIN-CONTAINING PROTEIN"/>
    <property type="match status" value="1"/>
</dbReference>